<dbReference type="PROSITE" id="PS51099">
    <property type="entry name" value="PTS_EIIB_TYPE_2"/>
    <property type="match status" value="1"/>
</dbReference>
<evidence type="ECO:0000256" key="1">
    <source>
        <dbReference type="ARBA" id="ARBA00022448"/>
    </source>
</evidence>
<dbReference type="InterPro" id="IPR003353">
    <property type="entry name" value="PTS_IIB_fruc"/>
</dbReference>
<dbReference type="GO" id="GO:0022877">
    <property type="term" value="F:protein-N(PI)-phosphohistidine-fructose phosphotransferase system transporter activity"/>
    <property type="evidence" value="ECO:0007669"/>
    <property type="project" value="InterPro"/>
</dbReference>
<protein>
    <submittedName>
        <fullName evidence="8">PTS system, Fru family, IIB component</fullName>
    </submittedName>
</protein>
<name>R2SXH4_9ENTE</name>
<dbReference type="PANTHER" id="PTHR30505:SF0">
    <property type="entry name" value="FRUCTOSE-LIKE PTS SYSTEM EIIBC COMPONENT-RELATED"/>
    <property type="match status" value="1"/>
</dbReference>
<comment type="caution">
    <text evidence="8">The sequence shown here is derived from an EMBL/GenBank/DDBJ whole genome shotgun (WGS) entry which is preliminary data.</text>
</comment>
<keyword evidence="3" id="KW-0762">Sugar transport</keyword>
<dbReference type="AlphaFoldDB" id="R2SXH4"/>
<keyword evidence="9" id="KW-1185">Reference proteome</keyword>
<dbReference type="PATRIC" id="fig|1158607.3.peg.129"/>
<reference evidence="8 9" key="1">
    <citation type="submission" date="2013-02" db="EMBL/GenBank/DDBJ databases">
        <title>The Genome Sequence of Enterococcus pallens BAA-351.</title>
        <authorList>
            <consortium name="The Broad Institute Genome Sequencing Platform"/>
            <consortium name="The Broad Institute Genome Sequencing Center for Infectious Disease"/>
            <person name="Earl A.M."/>
            <person name="Gilmore M.S."/>
            <person name="Lebreton F."/>
            <person name="Walker B."/>
            <person name="Young S.K."/>
            <person name="Zeng Q."/>
            <person name="Gargeya S."/>
            <person name="Fitzgerald M."/>
            <person name="Haas B."/>
            <person name="Abouelleil A."/>
            <person name="Alvarado L."/>
            <person name="Arachchi H.M."/>
            <person name="Berlin A.M."/>
            <person name="Chapman S.B."/>
            <person name="Dewar J."/>
            <person name="Goldberg J."/>
            <person name="Griggs A."/>
            <person name="Gujja S."/>
            <person name="Hansen M."/>
            <person name="Howarth C."/>
            <person name="Imamovic A."/>
            <person name="Larimer J."/>
            <person name="McCowan C."/>
            <person name="Murphy C."/>
            <person name="Neiman D."/>
            <person name="Pearson M."/>
            <person name="Priest M."/>
            <person name="Roberts A."/>
            <person name="Saif S."/>
            <person name="Shea T."/>
            <person name="Sisk P."/>
            <person name="Sykes S."/>
            <person name="Wortman J."/>
            <person name="Nusbaum C."/>
            <person name="Birren B."/>
        </authorList>
    </citation>
    <scope>NUCLEOTIDE SEQUENCE [LARGE SCALE GENOMIC DNA]</scope>
    <source>
        <strain evidence="8 9">ATCC BAA-351</strain>
    </source>
</reference>
<dbReference type="GO" id="GO:0005886">
    <property type="term" value="C:plasma membrane"/>
    <property type="evidence" value="ECO:0007669"/>
    <property type="project" value="TreeGrafter"/>
</dbReference>
<dbReference type="OrthoDB" id="9782569at2"/>
<dbReference type="Proteomes" id="UP000013782">
    <property type="component" value="Unassembled WGS sequence"/>
</dbReference>
<evidence type="ECO:0000256" key="6">
    <source>
        <dbReference type="ARBA" id="ARBA00022777"/>
    </source>
</evidence>
<evidence type="ECO:0000256" key="3">
    <source>
        <dbReference type="ARBA" id="ARBA00022597"/>
    </source>
</evidence>
<dbReference type="PANTHER" id="PTHR30505">
    <property type="entry name" value="FRUCTOSE-LIKE PERMEASE"/>
    <property type="match status" value="1"/>
</dbReference>
<evidence type="ECO:0000256" key="2">
    <source>
        <dbReference type="ARBA" id="ARBA00022553"/>
    </source>
</evidence>
<feature type="domain" description="PTS EIIB type-2" evidence="7">
    <location>
        <begin position="1"/>
        <end position="107"/>
    </location>
</feature>
<keyword evidence="6" id="KW-0418">Kinase</keyword>
<dbReference type="InterPro" id="IPR013011">
    <property type="entry name" value="PTS_EIIB_2"/>
</dbReference>
<dbReference type="RefSeq" id="WP_010755194.1">
    <property type="nucleotide sequence ID" value="NZ_ASWD01000002.1"/>
</dbReference>
<dbReference type="InterPro" id="IPR003501">
    <property type="entry name" value="PTS_EIIB_2/3"/>
</dbReference>
<dbReference type="GO" id="GO:0090563">
    <property type="term" value="F:protein-phosphocysteine-sugar phosphotransferase activity"/>
    <property type="evidence" value="ECO:0007669"/>
    <property type="project" value="TreeGrafter"/>
</dbReference>
<dbReference type="InterPro" id="IPR050864">
    <property type="entry name" value="Bacterial_PTS_Sugar_Transport"/>
</dbReference>
<evidence type="ECO:0000313" key="9">
    <source>
        <dbReference type="Proteomes" id="UP000013782"/>
    </source>
</evidence>
<keyword evidence="1" id="KW-0813">Transport</keyword>
<evidence type="ECO:0000256" key="5">
    <source>
        <dbReference type="ARBA" id="ARBA00022683"/>
    </source>
</evidence>
<organism evidence="8 9">
    <name type="scientific">Enterococcus pallens ATCC BAA-351</name>
    <dbReference type="NCBI Taxonomy" id="1158607"/>
    <lineage>
        <taxon>Bacteria</taxon>
        <taxon>Bacillati</taxon>
        <taxon>Bacillota</taxon>
        <taxon>Bacilli</taxon>
        <taxon>Lactobacillales</taxon>
        <taxon>Enterococcaceae</taxon>
        <taxon>Enterococcus</taxon>
    </lineage>
</organism>
<dbReference type="NCBIfam" id="TIGR00829">
    <property type="entry name" value="FRU"/>
    <property type="match status" value="1"/>
</dbReference>
<dbReference type="CDD" id="cd05569">
    <property type="entry name" value="PTS_IIB_fructose"/>
    <property type="match status" value="1"/>
</dbReference>
<keyword evidence="2" id="KW-0597">Phosphoprotein</keyword>
<sequence>MKIIAITSCATGIAHTYMAAQSIKKLCKQKNIPCKVETQGALGIENELNKKDIEEADLIVLANDVGIQKSERFAGFEEKIFQTDPHTLVKDAGIIFRKEHENEANTE</sequence>
<dbReference type="STRING" id="160454.RV10_GL004412"/>
<dbReference type="Pfam" id="PF02302">
    <property type="entry name" value="PTS_IIB"/>
    <property type="match status" value="1"/>
</dbReference>
<dbReference type="eggNOG" id="COG1445">
    <property type="taxonomic scope" value="Bacteria"/>
</dbReference>
<dbReference type="Gene3D" id="3.40.50.2300">
    <property type="match status" value="1"/>
</dbReference>
<accession>R2SXH4</accession>
<evidence type="ECO:0000313" key="8">
    <source>
        <dbReference type="EMBL" id="EOH97461.1"/>
    </source>
</evidence>
<dbReference type="InterPro" id="IPR036095">
    <property type="entry name" value="PTS_EIIB-like_sf"/>
</dbReference>
<dbReference type="HOGENOM" id="CLU_013155_2_1_9"/>
<keyword evidence="4" id="KW-0808">Transferase</keyword>
<gene>
    <name evidence="8" type="ORF">UAU_00129</name>
</gene>
<proteinExistence type="predicted"/>
<dbReference type="GO" id="GO:0009401">
    <property type="term" value="P:phosphoenolpyruvate-dependent sugar phosphotransferase system"/>
    <property type="evidence" value="ECO:0007669"/>
    <property type="project" value="UniProtKB-KW"/>
</dbReference>
<evidence type="ECO:0000256" key="4">
    <source>
        <dbReference type="ARBA" id="ARBA00022679"/>
    </source>
</evidence>
<dbReference type="EMBL" id="AJAQ01000001">
    <property type="protein sequence ID" value="EOH97461.1"/>
    <property type="molecule type" value="Genomic_DNA"/>
</dbReference>
<keyword evidence="5" id="KW-0598">Phosphotransferase system</keyword>
<evidence type="ECO:0000259" key="7">
    <source>
        <dbReference type="PROSITE" id="PS51099"/>
    </source>
</evidence>
<dbReference type="SUPFAM" id="SSF52794">
    <property type="entry name" value="PTS system IIB component-like"/>
    <property type="match status" value="1"/>
</dbReference>
<dbReference type="GO" id="GO:0016301">
    <property type="term" value="F:kinase activity"/>
    <property type="evidence" value="ECO:0007669"/>
    <property type="project" value="UniProtKB-KW"/>
</dbReference>